<evidence type="ECO:0000256" key="5">
    <source>
        <dbReference type="SAM" id="MobiDB-lite"/>
    </source>
</evidence>
<dbReference type="EC" id="3.1.1.47" evidence="1"/>
<evidence type="ECO:0000256" key="3">
    <source>
        <dbReference type="ARBA" id="ARBA00022963"/>
    </source>
</evidence>
<keyword evidence="3" id="KW-0442">Lipid degradation</keyword>
<proteinExistence type="predicted"/>
<gene>
    <name evidence="6" type="ORF">OEZ85_002066</name>
</gene>
<evidence type="ECO:0000256" key="2">
    <source>
        <dbReference type="ARBA" id="ARBA00022801"/>
    </source>
</evidence>
<dbReference type="EMBL" id="CP126213">
    <property type="protein sequence ID" value="WIA15412.1"/>
    <property type="molecule type" value="Genomic_DNA"/>
</dbReference>
<dbReference type="PANTHER" id="PTHR10272">
    <property type="entry name" value="PLATELET-ACTIVATING FACTOR ACETYLHYDROLASE"/>
    <property type="match status" value="1"/>
</dbReference>
<dbReference type="InterPro" id="IPR029058">
    <property type="entry name" value="AB_hydrolase_fold"/>
</dbReference>
<accession>A0ABY8U1T6</accession>
<feature type="region of interest" description="Disordered" evidence="5">
    <location>
        <begin position="306"/>
        <end position="326"/>
    </location>
</feature>
<protein>
    <recommendedName>
        <fullName evidence="1">1-alkyl-2-acetylglycerophosphocholine esterase</fullName>
        <ecNumber evidence="1">3.1.1.47</ecNumber>
    </recommendedName>
</protein>
<keyword evidence="2" id="KW-0378">Hydrolase</keyword>
<evidence type="ECO:0000256" key="1">
    <source>
        <dbReference type="ARBA" id="ARBA00013201"/>
    </source>
</evidence>
<dbReference type="Proteomes" id="UP001244341">
    <property type="component" value="Chromosome 6b"/>
</dbReference>
<evidence type="ECO:0000313" key="7">
    <source>
        <dbReference type="Proteomes" id="UP001244341"/>
    </source>
</evidence>
<reference evidence="6 7" key="1">
    <citation type="submission" date="2023-05" db="EMBL/GenBank/DDBJ databases">
        <title>A 100% complete, gapless, phased diploid assembly of the Scenedesmus obliquus UTEX 3031 genome.</title>
        <authorList>
            <person name="Biondi T.C."/>
            <person name="Hanschen E.R."/>
            <person name="Kwon T."/>
            <person name="Eng W."/>
            <person name="Kruse C.P.S."/>
            <person name="Koehler S.I."/>
            <person name="Kunde Y."/>
            <person name="Gleasner C.D."/>
            <person name="You Mak K.T."/>
            <person name="Polle J."/>
            <person name="Hovde B.T."/>
            <person name="Starkenburg S.R."/>
        </authorList>
    </citation>
    <scope>NUCLEOTIDE SEQUENCE [LARGE SCALE GENOMIC DNA]</scope>
    <source>
        <strain evidence="6 7">DOE0152z</strain>
    </source>
</reference>
<dbReference type="SUPFAM" id="SSF53474">
    <property type="entry name" value="alpha/beta-Hydrolases"/>
    <property type="match status" value="1"/>
</dbReference>
<sequence length="469" mass="50066">MLLARPTGRFPVGVQDLKYSTNPSSIAADTHVVGRLFYPCKAPPRLSTPLTWIRHYKYAQGYVSWGLRNPSGLKEKLLKQTAQNLIYALGSVRLLPCSYNAAAEDRQGKFPVIIFSHGAASMRNTYSIICSEMASRGFVVAALEHADGTACCAELADGEWRLLQGLGTGAVLEAKCEYRVTEAVTLARTLQAMTAGASIPGLSLSGRSDPATAFKSILDMSRLAIMGHSCGGATAAAAVAQHGEFKAGVALDPWWPLLPSQSAALMGWQTRSPLLVLGSQDWNTPGKMWCDGPRQEAVFKACLPTTNSSSSSSSSRPNSSRTPVVAAAAAASSGSSSEAAGVGGGVVHVVPAGSSHGSFTDLPFLLSPWVTNLLRKTVGAKVQDQPAEPATIQDAIIWSTHNFLQAHLPLTEDCPASMQQQQRWEARLQNPQQQQQQQQLEGGEVSPSEQQQYKQRLGAAAFLVAVHTR</sequence>
<evidence type="ECO:0000256" key="4">
    <source>
        <dbReference type="ARBA" id="ARBA00023098"/>
    </source>
</evidence>
<organism evidence="6 7">
    <name type="scientific">Tetradesmus obliquus</name>
    <name type="common">Green alga</name>
    <name type="synonym">Acutodesmus obliquus</name>
    <dbReference type="NCBI Taxonomy" id="3088"/>
    <lineage>
        <taxon>Eukaryota</taxon>
        <taxon>Viridiplantae</taxon>
        <taxon>Chlorophyta</taxon>
        <taxon>core chlorophytes</taxon>
        <taxon>Chlorophyceae</taxon>
        <taxon>CS clade</taxon>
        <taxon>Sphaeropleales</taxon>
        <taxon>Scenedesmaceae</taxon>
        <taxon>Tetradesmus</taxon>
    </lineage>
</organism>
<keyword evidence="4" id="KW-0443">Lipid metabolism</keyword>
<keyword evidence="7" id="KW-1185">Reference proteome</keyword>
<dbReference type="Pfam" id="PF03403">
    <property type="entry name" value="PAF-AH_p_II"/>
    <property type="match status" value="1"/>
</dbReference>
<name>A0ABY8U1T6_TETOB</name>
<dbReference type="PANTHER" id="PTHR10272:SF0">
    <property type="entry name" value="PLATELET-ACTIVATING FACTOR ACETYLHYDROLASE"/>
    <property type="match status" value="1"/>
</dbReference>
<dbReference type="Gene3D" id="3.40.50.1820">
    <property type="entry name" value="alpha/beta hydrolase"/>
    <property type="match status" value="1"/>
</dbReference>
<evidence type="ECO:0000313" key="6">
    <source>
        <dbReference type="EMBL" id="WIA15412.1"/>
    </source>
</evidence>